<dbReference type="AlphaFoldDB" id="A0A858BR84"/>
<dbReference type="PANTHER" id="PTHR43792:SF8">
    <property type="entry name" value="[RIBOSOMAL PROTEIN US5]-ALANINE N-ACETYLTRANSFERASE"/>
    <property type="match status" value="1"/>
</dbReference>
<keyword evidence="1 5" id="KW-0808">Transferase</keyword>
<dbReference type="PANTHER" id="PTHR43792">
    <property type="entry name" value="GNAT FAMILY, PUTATIVE (AFU_ORTHOLOGUE AFUA_3G00765)-RELATED-RELATED"/>
    <property type="match status" value="1"/>
</dbReference>
<dbReference type="Pfam" id="PF13302">
    <property type="entry name" value="Acetyltransf_3"/>
    <property type="match status" value="1"/>
</dbReference>
<dbReference type="PROSITE" id="PS51186">
    <property type="entry name" value="GNAT"/>
    <property type="match status" value="1"/>
</dbReference>
<evidence type="ECO:0000256" key="1">
    <source>
        <dbReference type="ARBA" id="ARBA00022679"/>
    </source>
</evidence>
<dbReference type="KEGG" id="abut:Ami103574_01360"/>
<evidence type="ECO:0000256" key="2">
    <source>
        <dbReference type="ARBA" id="ARBA00023315"/>
    </source>
</evidence>
<comment type="similarity">
    <text evidence="3">Belongs to the acetyltransferase family. RimJ subfamily.</text>
</comment>
<dbReference type="GO" id="GO:0008999">
    <property type="term" value="F:protein-N-terminal-alanine acetyltransferase activity"/>
    <property type="evidence" value="ECO:0007669"/>
    <property type="project" value="TreeGrafter"/>
</dbReference>
<keyword evidence="2" id="KW-0012">Acyltransferase</keyword>
<keyword evidence="6" id="KW-1185">Reference proteome</keyword>
<gene>
    <name evidence="5" type="ORF">Ami103574_01360</name>
</gene>
<feature type="domain" description="N-acetyltransferase" evidence="4">
    <location>
        <begin position="9"/>
        <end position="163"/>
    </location>
</feature>
<proteinExistence type="inferred from homology"/>
<evidence type="ECO:0000259" key="4">
    <source>
        <dbReference type="PROSITE" id="PS51186"/>
    </source>
</evidence>
<organism evidence="5 6">
    <name type="scientific">Aminipila butyrica</name>
    <dbReference type="NCBI Taxonomy" id="433296"/>
    <lineage>
        <taxon>Bacteria</taxon>
        <taxon>Bacillati</taxon>
        <taxon>Bacillota</taxon>
        <taxon>Clostridia</taxon>
        <taxon>Peptostreptococcales</taxon>
        <taxon>Anaerovoracaceae</taxon>
        <taxon>Aminipila</taxon>
    </lineage>
</organism>
<dbReference type="SUPFAM" id="SSF55729">
    <property type="entry name" value="Acyl-CoA N-acyltransferases (Nat)"/>
    <property type="match status" value="1"/>
</dbReference>
<accession>A0A858BR84</accession>
<name>A0A858BR84_9FIRM</name>
<reference evidence="5 6" key="1">
    <citation type="submission" date="2020-02" db="EMBL/GenBank/DDBJ databases">
        <authorList>
            <person name="Kim Y.B."/>
            <person name="Roh S.W."/>
        </authorList>
    </citation>
    <scope>NUCLEOTIDE SEQUENCE [LARGE SCALE GENOMIC DNA]</scope>
    <source>
        <strain evidence="5 6">DSM 103574</strain>
    </source>
</reference>
<dbReference type="InterPro" id="IPR016181">
    <property type="entry name" value="Acyl_CoA_acyltransferase"/>
</dbReference>
<dbReference type="Gene3D" id="3.40.630.30">
    <property type="match status" value="1"/>
</dbReference>
<sequence>MKILETERLRLRPFELGDAEGLYAYAKNPNVGPHAGWKPHADVAESRQIIEDLFMVNQAWVIVQKETGRLVGSIALEPDKRRPEVASRELGYSLAEDCWGQGLMTEAAQEAIRFGFEELKLEIIAICTGPTNERSARVIEKCGFQYEGITRHCYKIYDGSVRDSRCYSLLKSEWEAQR</sequence>
<dbReference type="InterPro" id="IPR051531">
    <property type="entry name" value="N-acetyltransferase"/>
</dbReference>
<evidence type="ECO:0000313" key="5">
    <source>
        <dbReference type="EMBL" id="QIB68037.1"/>
    </source>
</evidence>
<protein>
    <submittedName>
        <fullName evidence="5">GNAT family N-acetyltransferase</fullName>
    </submittedName>
</protein>
<evidence type="ECO:0000313" key="6">
    <source>
        <dbReference type="Proteomes" id="UP000466848"/>
    </source>
</evidence>
<dbReference type="EMBL" id="CP048649">
    <property type="protein sequence ID" value="QIB68037.1"/>
    <property type="molecule type" value="Genomic_DNA"/>
</dbReference>
<evidence type="ECO:0000256" key="3">
    <source>
        <dbReference type="ARBA" id="ARBA00038502"/>
    </source>
</evidence>
<dbReference type="Proteomes" id="UP000466848">
    <property type="component" value="Chromosome"/>
</dbReference>
<dbReference type="RefSeq" id="WP_163064957.1">
    <property type="nucleotide sequence ID" value="NZ_CP048649.1"/>
</dbReference>
<dbReference type="InterPro" id="IPR000182">
    <property type="entry name" value="GNAT_dom"/>
</dbReference>
<dbReference type="GO" id="GO:0005737">
    <property type="term" value="C:cytoplasm"/>
    <property type="evidence" value="ECO:0007669"/>
    <property type="project" value="TreeGrafter"/>
</dbReference>